<reference evidence="3 4" key="1">
    <citation type="submission" date="2020-07" db="EMBL/GenBank/DDBJ databases">
        <title>Genomic analyses of the natural microbiome of Caenorhabditis elegans.</title>
        <authorList>
            <person name="Samuel B."/>
        </authorList>
    </citation>
    <scope>NUCLEOTIDE SEQUENCE [LARGE SCALE GENOMIC DNA]</scope>
    <source>
        <strain evidence="3 4">BIGb0408</strain>
    </source>
</reference>
<dbReference type="RefSeq" id="WP_042553016.1">
    <property type="nucleotide sequence ID" value="NZ_JACBYV010000001.1"/>
</dbReference>
<keyword evidence="3" id="KW-0946">Virion</keyword>
<evidence type="ECO:0000256" key="1">
    <source>
        <dbReference type="SAM" id="SignalP"/>
    </source>
</evidence>
<gene>
    <name evidence="3" type="ORF">FHR27_003196</name>
</gene>
<dbReference type="AlphaFoldDB" id="A0A7Z0BRV6"/>
<evidence type="ECO:0000313" key="4">
    <source>
        <dbReference type="Proteomes" id="UP000578688"/>
    </source>
</evidence>
<evidence type="ECO:0000313" key="3">
    <source>
        <dbReference type="EMBL" id="NYH74586.1"/>
    </source>
</evidence>
<name>A0A7Z0BRV6_9GAMM</name>
<dbReference type="PANTHER" id="PTHR37089">
    <property type="entry name" value="PROTEIN U-RELATED"/>
    <property type="match status" value="1"/>
</dbReference>
<dbReference type="PANTHER" id="PTHR37089:SF1">
    <property type="entry name" value="MEMBRANE PROTEIN"/>
    <property type="match status" value="1"/>
</dbReference>
<organism evidence="3 4">
    <name type="scientific">Phytopseudomonas flavescens</name>
    <dbReference type="NCBI Taxonomy" id="29435"/>
    <lineage>
        <taxon>Bacteria</taxon>
        <taxon>Pseudomonadati</taxon>
        <taxon>Pseudomonadota</taxon>
        <taxon>Gammaproteobacteria</taxon>
        <taxon>Pseudomonadales</taxon>
        <taxon>Pseudomonadaceae</taxon>
        <taxon>Phytopseudomonas</taxon>
    </lineage>
</organism>
<dbReference type="Pfam" id="PF05229">
    <property type="entry name" value="SCPU"/>
    <property type="match status" value="2"/>
</dbReference>
<accession>A0A7Z0BRV6</accession>
<protein>
    <submittedName>
        <fullName evidence="3">Spore coat protein U-like protein</fullName>
    </submittedName>
</protein>
<feature type="signal peptide" evidence="1">
    <location>
        <begin position="1"/>
        <end position="20"/>
    </location>
</feature>
<dbReference type="Proteomes" id="UP000578688">
    <property type="component" value="Unassembled WGS sequence"/>
</dbReference>
<comment type="caution">
    <text evidence="3">The sequence shown here is derived from an EMBL/GenBank/DDBJ whole genome shotgun (WGS) entry which is preliminary data.</text>
</comment>
<dbReference type="InterPro" id="IPR007893">
    <property type="entry name" value="Spore_coat_U/FanG"/>
</dbReference>
<proteinExistence type="predicted"/>
<feature type="domain" description="Spore coat protein U/FanG" evidence="2">
    <location>
        <begin position="190"/>
        <end position="317"/>
    </location>
</feature>
<dbReference type="InterPro" id="IPR053167">
    <property type="entry name" value="Spore_coat_component"/>
</dbReference>
<feature type="domain" description="Spore coat protein U/FanG" evidence="2">
    <location>
        <begin position="18"/>
        <end position="142"/>
    </location>
</feature>
<keyword evidence="3" id="KW-0167">Capsid protein</keyword>
<keyword evidence="4" id="KW-1185">Reference proteome</keyword>
<dbReference type="EMBL" id="JACBYV010000001">
    <property type="protein sequence ID" value="NYH74586.1"/>
    <property type="molecule type" value="Genomic_DNA"/>
</dbReference>
<evidence type="ECO:0000259" key="2">
    <source>
        <dbReference type="Pfam" id="PF05229"/>
    </source>
</evidence>
<keyword evidence="1" id="KW-0732">Signal</keyword>
<sequence length="321" mass="33387">MSAIRALLLLAALLPGAAWAVCTTPGAAVSLGTSNSLSLISTPQSSAGSGGVQCTGTLTLLGTNFIRVTLLNNPVLVSGSQQIPLQVFTDIGYSNRLQTGQQVQLTNATLLGLGGSTGTLPLYYRTATGANVAAGTYTATLNLNWQYAVCTGVFVAGICSNWALSPGAARPSCGVLACNPPSPWGAGANVSVTVTLVVTKACVINNSELVMDFGTQALVSQFAPVTRNIGVTCTNTEGYTVGFDNGQNFQAPWRRMASGSNRLNYNLYFPNTTTVWTTTQTQPMVGNGLQQSVPFLGIIDPAQANVPVGTYTDNVTVIIMY</sequence>
<dbReference type="SMART" id="SM00972">
    <property type="entry name" value="SCPU"/>
    <property type="match status" value="2"/>
</dbReference>
<feature type="chain" id="PRO_5031451319" evidence="1">
    <location>
        <begin position="21"/>
        <end position="321"/>
    </location>
</feature>